<evidence type="ECO:0000259" key="6">
    <source>
        <dbReference type="PROSITE" id="PS50977"/>
    </source>
</evidence>
<dbReference type="Proteomes" id="UP000824151">
    <property type="component" value="Unassembled WGS sequence"/>
</dbReference>
<dbReference type="SUPFAM" id="SSF46689">
    <property type="entry name" value="Homeodomain-like"/>
    <property type="match status" value="1"/>
</dbReference>
<dbReference type="InterPro" id="IPR001647">
    <property type="entry name" value="HTH_TetR"/>
</dbReference>
<accession>A0A9D1USJ9</accession>
<organism evidence="7 8">
    <name type="scientific">Candidatus Nesterenkonia stercoripullorum</name>
    <dbReference type="NCBI Taxonomy" id="2838701"/>
    <lineage>
        <taxon>Bacteria</taxon>
        <taxon>Bacillati</taxon>
        <taxon>Actinomycetota</taxon>
        <taxon>Actinomycetes</taxon>
        <taxon>Micrococcales</taxon>
        <taxon>Micrococcaceae</taxon>
        <taxon>Nesterenkonia</taxon>
    </lineage>
</organism>
<protein>
    <submittedName>
        <fullName evidence="7">TetR/AcrR family transcriptional regulator</fullName>
    </submittedName>
</protein>
<dbReference type="PROSITE" id="PS01081">
    <property type="entry name" value="HTH_TETR_1"/>
    <property type="match status" value="1"/>
</dbReference>
<evidence type="ECO:0000256" key="1">
    <source>
        <dbReference type="ARBA" id="ARBA00023015"/>
    </source>
</evidence>
<dbReference type="InterPro" id="IPR009057">
    <property type="entry name" value="Homeodomain-like_sf"/>
</dbReference>
<feature type="DNA-binding region" description="H-T-H motif" evidence="4">
    <location>
        <begin position="57"/>
        <end position="76"/>
    </location>
</feature>
<evidence type="ECO:0000256" key="4">
    <source>
        <dbReference type="PROSITE-ProRule" id="PRU00335"/>
    </source>
</evidence>
<sequence>MNDQTSGVLPAESSRSGEPGGGPAAARSKRLPREQRRRQLLGCALKVFVAHGYHGASMDDIADAAQVSKPVLYQHFPGKHELFIDLLDTHLGQLQAELTHALASHTDNKERVSATMAAFYEFVSREDEAYRLIFASGMENDDAVGDRLERFHDVLAGAIGEVIADDTGQPMAASTMLGHGLIGMVLSAARHWSRLSERPDLTTSSQLISRLAWRGISGFPMESEG</sequence>
<proteinExistence type="predicted"/>
<evidence type="ECO:0000313" key="7">
    <source>
        <dbReference type="EMBL" id="HIW99610.1"/>
    </source>
</evidence>
<dbReference type="InterPro" id="IPR050109">
    <property type="entry name" value="HTH-type_TetR-like_transc_reg"/>
</dbReference>
<dbReference type="Pfam" id="PF00440">
    <property type="entry name" value="TetR_N"/>
    <property type="match status" value="1"/>
</dbReference>
<keyword evidence="1" id="KW-0805">Transcription regulation</keyword>
<dbReference type="GO" id="GO:0045892">
    <property type="term" value="P:negative regulation of DNA-templated transcription"/>
    <property type="evidence" value="ECO:0007669"/>
    <property type="project" value="UniProtKB-ARBA"/>
</dbReference>
<dbReference type="FunFam" id="1.10.10.60:FF:000141">
    <property type="entry name" value="TetR family transcriptional regulator"/>
    <property type="match status" value="1"/>
</dbReference>
<dbReference type="GO" id="GO:0003700">
    <property type="term" value="F:DNA-binding transcription factor activity"/>
    <property type="evidence" value="ECO:0007669"/>
    <property type="project" value="TreeGrafter"/>
</dbReference>
<dbReference type="InterPro" id="IPR036271">
    <property type="entry name" value="Tet_transcr_reg_TetR-rel_C_sf"/>
</dbReference>
<reference evidence="7" key="1">
    <citation type="journal article" date="2021" name="PeerJ">
        <title>Extensive microbial diversity within the chicken gut microbiome revealed by metagenomics and culture.</title>
        <authorList>
            <person name="Gilroy R."/>
            <person name="Ravi A."/>
            <person name="Getino M."/>
            <person name="Pursley I."/>
            <person name="Horton D.L."/>
            <person name="Alikhan N.F."/>
            <person name="Baker D."/>
            <person name="Gharbi K."/>
            <person name="Hall N."/>
            <person name="Watson M."/>
            <person name="Adriaenssens E.M."/>
            <person name="Foster-Nyarko E."/>
            <person name="Jarju S."/>
            <person name="Secka A."/>
            <person name="Antonio M."/>
            <person name="Oren A."/>
            <person name="Chaudhuri R.R."/>
            <person name="La Ragione R."/>
            <person name="Hildebrand F."/>
            <person name="Pallen M.J."/>
        </authorList>
    </citation>
    <scope>NUCLEOTIDE SEQUENCE</scope>
    <source>
        <strain evidence="7">ChiHejej3B27-3195</strain>
    </source>
</reference>
<evidence type="ECO:0000256" key="2">
    <source>
        <dbReference type="ARBA" id="ARBA00023125"/>
    </source>
</evidence>
<gene>
    <name evidence="7" type="ORF">H9871_05655</name>
</gene>
<reference evidence="7" key="2">
    <citation type="submission" date="2021-04" db="EMBL/GenBank/DDBJ databases">
        <authorList>
            <person name="Gilroy R."/>
        </authorList>
    </citation>
    <scope>NUCLEOTIDE SEQUENCE</scope>
    <source>
        <strain evidence="7">ChiHejej3B27-3195</strain>
    </source>
</reference>
<keyword evidence="3" id="KW-0804">Transcription</keyword>
<dbReference type="Gene3D" id="1.10.357.10">
    <property type="entry name" value="Tetracycline Repressor, domain 2"/>
    <property type="match status" value="1"/>
</dbReference>
<dbReference type="PROSITE" id="PS50977">
    <property type="entry name" value="HTH_TETR_2"/>
    <property type="match status" value="1"/>
</dbReference>
<dbReference type="PRINTS" id="PR00455">
    <property type="entry name" value="HTHTETR"/>
</dbReference>
<dbReference type="InterPro" id="IPR023772">
    <property type="entry name" value="DNA-bd_HTH_TetR-type_CS"/>
</dbReference>
<evidence type="ECO:0000313" key="8">
    <source>
        <dbReference type="Proteomes" id="UP000824151"/>
    </source>
</evidence>
<dbReference type="GO" id="GO:0000976">
    <property type="term" value="F:transcription cis-regulatory region binding"/>
    <property type="evidence" value="ECO:0007669"/>
    <property type="project" value="TreeGrafter"/>
</dbReference>
<dbReference type="PANTHER" id="PTHR30055:SF160">
    <property type="entry name" value="TRANSCRIPTIONAL REGULATORY PROTEIN (PROBABLY ASNC-FAMILY)-RELATED"/>
    <property type="match status" value="1"/>
</dbReference>
<feature type="region of interest" description="Disordered" evidence="5">
    <location>
        <begin position="1"/>
        <end position="33"/>
    </location>
</feature>
<evidence type="ECO:0000256" key="3">
    <source>
        <dbReference type="ARBA" id="ARBA00023163"/>
    </source>
</evidence>
<evidence type="ECO:0000256" key="5">
    <source>
        <dbReference type="SAM" id="MobiDB-lite"/>
    </source>
</evidence>
<feature type="domain" description="HTH tetR-type" evidence="6">
    <location>
        <begin position="34"/>
        <end position="94"/>
    </location>
</feature>
<keyword evidence="2 4" id="KW-0238">DNA-binding</keyword>
<dbReference type="EMBL" id="DXGD01000204">
    <property type="protein sequence ID" value="HIW99610.1"/>
    <property type="molecule type" value="Genomic_DNA"/>
</dbReference>
<dbReference type="AlphaFoldDB" id="A0A9D1USJ9"/>
<dbReference type="PANTHER" id="PTHR30055">
    <property type="entry name" value="HTH-TYPE TRANSCRIPTIONAL REGULATOR RUTR"/>
    <property type="match status" value="1"/>
</dbReference>
<comment type="caution">
    <text evidence="7">The sequence shown here is derived from an EMBL/GenBank/DDBJ whole genome shotgun (WGS) entry which is preliminary data.</text>
</comment>
<name>A0A9D1USJ9_9MICC</name>
<dbReference type="SUPFAM" id="SSF48498">
    <property type="entry name" value="Tetracyclin repressor-like, C-terminal domain"/>
    <property type="match status" value="1"/>
</dbReference>